<dbReference type="InterPro" id="IPR043128">
    <property type="entry name" value="Rev_trsase/Diguanyl_cyclase"/>
</dbReference>
<evidence type="ECO:0000259" key="2">
    <source>
        <dbReference type="PROSITE" id="PS50883"/>
    </source>
</evidence>
<organism evidence="4 5">
    <name type="scientific">Salipiger aestuarii</name>
    <dbReference type="NCBI Taxonomy" id="568098"/>
    <lineage>
        <taxon>Bacteria</taxon>
        <taxon>Pseudomonadati</taxon>
        <taxon>Pseudomonadota</taxon>
        <taxon>Alphaproteobacteria</taxon>
        <taxon>Rhodobacterales</taxon>
        <taxon>Roseobacteraceae</taxon>
        <taxon>Salipiger</taxon>
    </lineage>
</organism>
<dbReference type="InterPro" id="IPR001633">
    <property type="entry name" value="EAL_dom"/>
</dbReference>
<dbReference type="InterPro" id="IPR029787">
    <property type="entry name" value="Nucleotide_cyclase"/>
</dbReference>
<feature type="compositionally biased region" description="Basic and acidic residues" evidence="1">
    <location>
        <begin position="614"/>
        <end position="623"/>
    </location>
</feature>
<protein>
    <submittedName>
        <fullName evidence="4">Diguanylate cyclase (GGDEF)-like protein</fullName>
    </submittedName>
</protein>
<feature type="domain" description="EAL" evidence="2">
    <location>
        <begin position="346"/>
        <end position="599"/>
    </location>
</feature>
<dbReference type="SMART" id="SM00052">
    <property type="entry name" value="EAL"/>
    <property type="match status" value="1"/>
</dbReference>
<dbReference type="PANTHER" id="PTHR33121">
    <property type="entry name" value="CYCLIC DI-GMP PHOSPHODIESTERASE PDEF"/>
    <property type="match status" value="1"/>
</dbReference>
<dbReference type="Pfam" id="PF00990">
    <property type="entry name" value="GGDEF"/>
    <property type="match status" value="1"/>
</dbReference>
<dbReference type="Gene3D" id="3.30.70.270">
    <property type="match status" value="1"/>
</dbReference>
<keyword evidence="5" id="KW-1185">Reference proteome</keyword>
<evidence type="ECO:0000313" key="4">
    <source>
        <dbReference type="EMBL" id="RAK09446.1"/>
    </source>
</evidence>
<dbReference type="PROSITE" id="PS50887">
    <property type="entry name" value="GGDEF"/>
    <property type="match status" value="1"/>
</dbReference>
<evidence type="ECO:0000256" key="1">
    <source>
        <dbReference type="SAM" id="MobiDB-lite"/>
    </source>
</evidence>
<dbReference type="NCBIfam" id="TIGR00254">
    <property type="entry name" value="GGDEF"/>
    <property type="match status" value="1"/>
</dbReference>
<dbReference type="PANTHER" id="PTHR33121:SF70">
    <property type="entry name" value="SIGNALING PROTEIN YKOW"/>
    <property type="match status" value="1"/>
</dbReference>
<dbReference type="Gene3D" id="3.20.20.450">
    <property type="entry name" value="EAL domain"/>
    <property type="match status" value="1"/>
</dbReference>
<dbReference type="InterPro" id="IPR000160">
    <property type="entry name" value="GGDEF_dom"/>
</dbReference>
<dbReference type="Proteomes" id="UP000249165">
    <property type="component" value="Unassembled WGS sequence"/>
</dbReference>
<dbReference type="InterPro" id="IPR035919">
    <property type="entry name" value="EAL_sf"/>
</dbReference>
<name>A0A327XND4_9RHOB</name>
<dbReference type="CDD" id="cd01948">
    <property type="entry name" value="EAL"/>
    <property type="match status" value="1"/>
</dbReference>
<dbReference type="AlphaFoldDB" id="A0A327XND4"/>
<dbReference type="OrthoDB" id="9814202at2"/>
<evidence type="ECO:0000259" key="3">
    <source>
        <dbReference type="PROSITE" id="PS50887"/>
    </source>
</evidence>
<dbReference type="InterPro" id="IPR050706">
    <property type="entry name" value="Cyclic-di-GMP_PDE-like"/>
</dbReference>
<sequence>MKLALNVTPSPRAPRPAALAFTDEVDQILGFLLSPGTEALYFFAAPSYRLPEIAPVSRARDAGMSPALLAWVERCVAGKSWDNIHAHARQSDDPLAADLQNGQRLTLGCVTSDTGELYGMLASRQKLAQLADPADASDLTGARGLLAHSISRWRDLKLLELDCADEMQRSERLARQAQLDGLTLLLNQNAYRMHCADLLAGDAANHAVIMIDVDNFKAVNDIYGHHFGDVYLREVARAISRALPRDALIGRIGGDEFSAMIPLPPDGRPYVDRLMTSCVSDVQRAAARIGKPNLGRISIGCATCSECGRDVDTMMQCADAALYACKNAGHGSAVIFDPLRHESLSALLIKPRFLAALHNNEIKPYFQPVVDLASGGIRGFEVLLRWIHPQKGVLGPSEFASIVSDPEMAETLTRHVVDGALTQFSRRSSYRHETLALNLGTVDLIKAEFVFDLQAQLAAFDIGWHQIVIEVTENTMLGAINGPVFQNLKEMRSRGAKVALDDFGTGYGGLAHLRDWPVDIIKLDRSYVHHASRSDEDAIFARALIDIARTLGLEVIAEGVETPETAALLCALGCRMAQGYLFAAPGPIETFEEVSGLPGRAAPGQARRPLGEGCEWRWPEAED</sequence>
<accession>A0A327XND4</accession>
<comment type="caution">
    <text evidence="4">The sequence shown here is derived from an EMBL/GenBank/DDBJ whole genome shotgun (WGS) entry which is preliminary data.</text>
</comment>
<dbReference type="CDD" id="cd01949">
    <property type="entry name" value="GGDEF"/>
    <property type="match status" value="1"/>
</dbReference>
<evidence type="ECO:0000313" key="5">
    <source>
        <dbReference type="Proteomes" id="UP000249165"/>
    </source>
</evidence>
<dbReference type="PROSITE" id="PS50883">
    <property type="entry name" value="EAL"/>
    <property type="match status" value="1"/>
</dbReference>
<reference evidence="4 5" key="1">
    <citation type="submission" date="2018-06" db="EMBL/GenBank/DDBJ databases">
        <title>Genomic Encyclopedia of Archaeal and Bacterial Type Strains, Phase II (KMG-II): from individual species to whole genera.</title>
        <authorList>
            <person name="Goeker M."/>
        </authorList>
    </citation>
    <scope>NUCLEOTIDE SEQUENCE [LARGE SCALE GENOMIC DNA]</scope>
    <source>
        <strain evidence="4 5">DSM 22011</strain>
    </source>
</reference>
<dbReference type="SMART" id="SM00267">
    <property type="entry name" value="GGDEF"/>
    <property type="match status" value="1"/>
</dbReference>
<dbReference type="SUPFAM" id="SSF141868">
    <property type="entry name" value="EAL domain-like"/>
    <property type="match status" value="1"/>
</dbReference>
<proteinExistence type="predicted"/>
<feature type="domain" description="GGDEF" evidence="3">
    <location>
        <begin position="204"/>
        <end position="338"/>
    </location>
</feature>
<dbReference type="RefSeq" id="WP_111551294.1">
    <property type="nucleotide sequence ID" value="NZ_LIQE01000075.1"/>
</dbReference>
<dbReference type="GO" id="GO:0071111">
    <property type="term" value="F:cyclic-guanylate-specific phosphodiesterase activity"/>
    <property type="evidence" value="ECO:0007669"/>
    <property type="project" value="InterPro"/>
</dbReference>
<dbReference type="Pfam" id="PF00563">
    <property type="entry name" value="EAL"/>
    <property type="match status" value="1"/>
</dbReference>
<dbReference type="EMBL" id="QLMG01000069">
    <property type="protein sequence ID" value="RAK09446.1"/>
    <property type="molecule type" value="Genomic_DNA"/>
</dbReference>
<gene>
    <name evidence="4" type="ORF">ATI53_106910</name>
</gene>
<feature type="region of interest" description="Disordered" evidence="1">
    <location>
        <begin position="602"/>
        <end position="623"/>
    </location>
</feature>
<dbReference type="SUPFAM" id="SSF55073">
    <property type="entry name" value="Nucleotide cyclase"/>
    <property type="match status" value="1"/>
</dbReference>